<proteinExistence type="predicted"/>
<organism evidence="2 3">
    <name type="scientific">Primorskyibacter flagellatus</name>
    <dbReference type="NCBI Taxonomy" id="1387277"/>
    <lineage>
        <taxon>Bacteria</taxon>
        <taxon>Pseudomonadati</taxon>
        <taxon>Pseudomonadota</taxon>
        <taxon>Alphaproteobacteria</taxon>
        <taxon>Rhodobacterales</taxon>
        <taxon>Roseobacteraceae</taxon>
        <taxon>Primorskyibacter</taxon>
    </lineage>
</organism>
<evidence type="ECO:0008006" key="4">
    <source>
        <dbReference type="Google" id="ProtNLM"/>
    </source>
</evidence>
<comment type="caution">
    <text evidence="2">The sequence shown here is derived from an EMBL/GenBank/DDBJ whole genome shotgun (WGS) entry which is preliminary data.</text>
</comment>
<feature type="region of interest" description="Disordered" evidence="1">
    <location>
        <begin position="63"/>
        <end position="82"/>
    </location>
</feature>
<reference evidence="3" key="1">
    <citation type="journal article" date="2019" name="Int. J. Syst. Evol. Microbiol.">
        <title>The Global Catalogue of Microorganisms (GCM) 10K type strain sequencing project: providing services to taxonomists for standard genome sequencing and annotation.</title>
        <authorList>
            <consortium name="The Broad Institute Genomics Platform"/>
            <consortium name="The Broad Institute Genome Sequencing Center for Infectious Disease"/>
            <person name="Wu L."/>
            <person name="Ma J."/>
        </authorList>
    </citation>
    <scope>NUCLEOTIDE SEQUENCE [LARGE SCALE GENOMIC DNA]</scope>
    <source>
        <strain evidence="3">CGMCC 1.12664</strain>
    </source>
</reference>
<gene>
    <name evidence="2" type="ORF">GCM10011360_03220</name>
</gene>
<evidence type="ECO:0000256" key="1">
    <source>
        <dbReference type="SAM" id="MobiDB-lite"/>
    </source>
</evidence>
<dbReference type="Pfam" id="PF08811">
    <property type="entry name" value="DUF1800"/>
    <property type="match status" value="1"/>
</dbReference>
<evidence type="ECO:0000313" key="3">
    <source>
        <dbReference type="Proteomes" id="UP000612855"/>
    </source>
</evidence>
<dbReference type="RefSeq" id="WP_188475886.1">
    <property type="nucleotide sequence ID" value="NZ_BMFJ01000001.1"/>
</dbReference>
<name>A0A917E9Q9_9RHOB</name>
<dbReference type="InterPro" id="IPR014917">
    <property type="entry name" value="DUF1800"/>
</dbReference>
<dbReference type="AlphaFoldDB" id="A0A917E9Q9"/>
<accession>A0A917E9Q9</accession>
<evidence type="ECO:0000313" key="2">
    <source>
        <dbReference type="EMBL" id="GGE17781.1"/>
    </source>
</evidence>
<dbReference type="Proteomes" id="UP000612855">
    <property type="component" value="Unassembled WGS sequence"/>
</dbReference>
<sequence>MSYSPRRAEVRFGCGLSPAVVPAGDAAAFLARLKQPDEAARRFPVETFDEFRVRIAEQREMMAEAKATGTRNKAAKDARRARRDARLDEQRWMAQALLRRATTRDGFRERLTAFWADHFTVVGKGGLLRFGELPYVEQSIRPHVAGRFGDMLKAVATAPMMLRYLDQERSTGPNSAFAARHPGAGVNENLAREMLELHTLGVDGGYSQTDVSELALLLAGLSVDAEEGFTFRARVTEPGAQRVLGVSYGSDGPGSLEEVHAALDDLARHPATAAHLARKLAVHFVGDEPDAGLVAAMASAYRDSDGALMPVYAAMLAHPAAWSGAGNVKAPVDYMGSALRALSVGALPVRQADKLAVLLSQPLELMGQPWMYPEGPDGWPERDEDWITPQGLAGRLQWALNVPQVLVEVLPDPRGFLSVALPDPAPEALRFAAGAAETRAEGIALILASPAFQRM</sequence>
<keyword evidence="3" id="KW-1185">Reference proteome</keyword>
<protein>
    <recommendedName>
        <fullName evidence="4">DUF1800 domain-containing protein</fullName>
    </recommendedName>
</protein>
<dbReference type="EMBL" id="BMFJ01000001">
    <property type="protein sequence ID" value="GGE17781.1"/>
    <property type="molecule type" value="Genomic_DNA"/>
</dbReference>